<comment type="similarity">
    <text evidence="1">Belongs to the universal ribosomal protein uS15 family.</text>
</comment>
<dbReference type="GeneID" id="30993630"/>
<dbReference type="PANTHER" id="PTHR23321">
    <property type="entry name" value="RIBOSOMAL PROTEIN S15, BACTERIAL AND ORGANELLAR"/>
    <property type="match status" value="1"/>
</dbReference>
<dbReference type="AlphaFoldDB" id="A0A1E4RCC6"/>
<dbReference type="SUPFAM" id="SSF47060">
    <property type="entry name" value="S15/NS1 RNA-binding domain"/>
    <property type="match status" value="1"/>
</dbReference>
<dbReference type="GO" id="GO:0006412">
    <property type="term" value="P:translation"/>
    <property type="evidence" value="ECO:0007669"/>
    <property type="project" value="InterPro"/>
</dbReference>
<keyword evidence="2" id="KW-0689">Ribosomal protein</keyword>
<dbReference type="InterPro" id="IPR009068">
    <property type="entry name" value="uS15_NS1_RNA-bd_sf"/>
</dbReference>
<dbReference type="GO" id="GO:0003735">
    <property type="term" value="F:structural constituent of ribosome"/>
    <property type="evidence" value="ECO:0007669"/>
    <property type="project" value="EnsemblFungi"/>
</dbReference>
<dbReference type="GO" id="GO:0005763">
    <property type="term" value="C:mitochondrial small ribosomal subunit"/>
    <property type="evidence" value="ECO:0007669"/>
    <property type="project" value="EnsemblFungi"/>
</dbReference>
<dbReference type="EMBL" id="KV454546">
    <property type="protein sequence ID" value="ODV64928.1"/>
    <property type="molecule type" value="Genomic_DNA"/>
</dbReference>
<dbReference type="OrthoDB" id="441444at2759"/>
<evidence type="ECO:0000256" key="1">
    <source>
        <dbReference type="ARBA" id="ARBA00008434"/>
    </source>
</evidence>
<dbReference type="CDD" id="cd00353">
    <property type="entry name" value="Ribosomal_S15p_S13e"/>
    <property type="match status" value="1"/>
</dbReference>
<organism evidence="4 5">
    <name type="scientific">Hyphopichia burtonii NRRL Y-1933</name>
    <dbReference type="NCBI Taxonomy" id="984485"/>
    <lineage>
        <taxon>Eukaryota</taxon>
        <taxon>Fungi</taxon>
        <taxon>Dikarya</taxon>
        <taxon>Ascomycota</taxon>
        <taxon>Saccharomycotina</taxon>
        <taxon>Pichiomycetes</taxon>
        <taxon>Debaryomycetaceae</taxon>
        <taxon>Hyphopichia</taxon>
    </lineage>
</organism>
<evidence type="ECO:0000313" key="5">
    <source>
        <dbReference type="Proteomes" id="UP000095085"/>
    </source>
</evidence>
<dbReference type="HAMAP" id="MF_01343_B">
    <property type="entry name" value="Ribosomal_uS15_B"/>
    <property type="match status" value="1"/>
</dbReference>
<evidence type="ECO:0008006" key="6">
    <source>
        <dbReference type="Google" id="ProtNLM"/>
    </source>
</evidence>
<dbReference type="STRING" id="984485.A0A1E4RCC6"/>
<dbReference type="RefSeq" id="XP_020073995.1">
    <property type="nucleotide sequence ID" value="XM_020219080.1"/>
</dbReference>
<keyword evidence="3" id="KW-0687">Ribonucleoprotein</keyword>
<sequence>MFKAATRFFSIGRTLGSSAVSPAVQPVKVSPVLAARQIIPENASKSKRKSSRRREKRLKSQIIRDVNNLKQVEIRSFKFQVDPVLGSPDCAFIKRLNTALNEPTHLAYGFEREEFEKLLYGAQKASLDQNIAGDEVAESIFAIEEKKRKALLTILHMKNTNAKDKKKLAIKLAREEFQREEGDTASPEVQAAVLTARIHSGWDHVKNSFKDKVHSQYIRQLVHKRQRILKYLKKDNPEQYFYAIAKLGLTDDVITNEFNMGRQYFQDFKVFGDKQLVKPSNKEKAKAAKVEDLKKRVQDYNRLAKENYEALYGKPNPSA</sequence>
<protein>
    <recommendedName>
        <fullName evidence="6">S15/NS1 RNA-binding domain-containing protein</fullName>
    </recommendedName>
</protein>
<dbReference type="InterPro" id="IPR005290">
    <property type="entry name" value="Ribosomal_uS15_bac-type"/>
</dbReference>
<dbReference type="Proteomes" id="UP000095085">
    <property type="component" value="Unassembled WGS sequence"/>
</dbReference>
<keyword evidence="5" id="KW-1185">Reference proteome</keyword>
<name>A0A1E4RCC6_9ASCO</name>
<reference evidence="5" key="1">
    <citation type="submission" date="2016-05" db="EMBL/GenBank/DDBJ databases">
        <title>Comparative genomics of biotechnologically important yeasts.</title>
        <authorList>
            <consortium name="DOE Joint Genome Institute"/>
            <person name="Riley R."/>
            <person name="Haridas S."/>
            <person name="Wolfe K.H."/>
            <person name="Lopes M.R."/>
            <person name="Hittinger C.T."/>
            <person name="Goker M."/>
            <person name="Salamov A."/>
            <person name="Wisecaver J."/>
            <person name="Long T.M."/>
            <person name="Aerts A.L."/>
            <person name="Barry K."/>
            <person name="Choi C."/>
            <person name="Clum A."/>
            <person name="Coughlan A.Y."/>
            <person name="Deshpande S."/>
            <person name="Douglass A.P."/>
            <person name="Hanson S.J."/>
            <person name="Klenk H.-P."/>
            <person name="Labutti K."/>
            <person name="Lapidus A."/>
            <person name="Lindquist E."/>
            <person name="Lipzen A."/>
            <person name="Meier-Kolthoff J.P."/>
            <person name="Ohm R.A."/>
            <person name="Otillar R.P."/>
            <person name="Pangilinan J."/>
            <person name="Peng Y."/>
            <person name="Rokas A."/>
            <person name="Rosa C.A."/>
            <person name="Scheuner C."/>
            <person name="Sibirny A.A."/>
            <person name="Slot J.C."/>
            <person name="Stielow J.B."/>
            <person name="Sun H."/>
            <person name="Kurtzman C.P."/>
            <person name="Blackwell M."/>
            <person name="Grigoriev I.V."/>
            <person name="Jeffries T.W."/>
        </authorList>
    </citation>
    <scope>NUCLEOTIDE SEQUENCE [LARGE SCALE GENOMIC DNA]</scope>
    <source>
        <strain evidence="5">NRRL Y-1933</strain>
    </source>
</reference>
<evidence type="ECO:0000256" key="2">
    <source>
        <dbReference type="ARBA" id="ARBA00022980"/>
    </source>
</evidence>
<gene>
    <name evidence="4" type="ORF">HYPBUDRAFT_114928</name>
</gene>
<dbReference type="Pfam" id="PF00312">
    <property type="entry name" value="Ribosomal_S15"/>
    <property type="match status" value="1"/>
</dbReference>
<evidence type="ECO:0000313" key="4">
    <source>
        <dbReference type="EMBL" id="ODV64928.1"/>
    </source>
</evidence>
<accession>A0A1E4RCC6</accession>
<proteinExistence type="inferred from homology"/>
<dbReference type="SMART" id="SM01387">
    <property type="entry name" value="Ribosomal_S15"/>
    <property type="match status" value="1"/>
</dbReference>
<evidence type="ECO:0000256" key="3">
    <source>
        <dbReference type="ARBA" id="ARBA00023274"/>
    </source>
</evidence>
<dbReference type="PANTHER" id="PTHR23321:SF26">
    <property type="entry name" value="SMALL RIBOSOMAL SUBUNIT PROTEIN US15M"/>
    <property type="match status" value="1"/>
</dbReference>
<dbReference type="Gene3D" id="1.10.287.10">
    <property type="entry name" value="S15/NS1, RNA-binding"/>
    <property type="match status" value="1"/>
</dbReference>
<dbReference type="InterPro" id="IPR000589">
    <property type="entry name" value="Ribosomal_uS15"/>
</dbReference>